<dbReference type="GeneTree" id="ENSGT00870000136549"/>
<dbReference type="PRINTS" id="PR00449">
    <property type="entry name" value="RASTRNSFRMNG"/>
</dbReference>
<gene>
    <name evidence="3" type="primary">LOC100177670</name>
</gene>
<dbReference type="HOGENOM" id="CLU_041217_10_6_1"/>
<dbReference type="GO" id="GO:0005525">
    <property type="term" value="F:GTP binding"/>
    <property type="evidence" value="ECO:0000318"/>
    <property type="project" value="GO_Central"/>
</dbReference>
<keyword evidence="2" id="KW-0547">Nucleotide-binding</keyword>
<dbReference type="STRING" id="7719.ENSCINP00000031279"/>
<dbReference type="GO" id="GO:0005929">
    <property type="term" value="C:cilium"/>
    <property type="evidence" value="ECO:0000318"/>
    <property type="project" value="GO_Central"/>
</dbReference>
<keyword evidence="4" id="KW-1185">Reference proteome</keyword>
<evidence type="ECO:0000313" key="3">
    <source>
        <dbReference type="Ensembl" id="ENSCINP00000031279.1"/>
    </source>
</evidence>
<organism evidence="3 4">
    <name type="scientific">Ciona intestinalis</name>
    <name type="common">Transparent sea squirt</name>
    <name type="synonym">Ascidia intestinalis</name>
    <dbReference type="NCBI Taxonomy" id="7719"/>
    <lineage>
        <taxon>Eukaryota</taxon>
        <taxon>Metazoa</taxon>
        <taxon>Chordata</taxon>
        <taxon>Tunicata</taxon>
        <taxon>Ascidiacea</taxon>
        <taxon>Phlebobranchia</taxon>
        <taxon>Cionidae</taxon>
        <taxon>Ciona</taxon>
    </lineage>
</organism>
<dbReference type="GO" id="GO:0030992">
    <property type="term" value="C:intraciliary transport particle B"/>
    <property type="evidence" value="ECO:0000318"/>
    <property type="project" value="GO_Central"/>
</dbReference>
<dbReference type="Pfam" id="PF00071">
    <property type="entry name" value="Ras"/>
    <property type="match status" value="1"/>
</dbReference>
<dbReference type="AlphaFoldDB" id="H2XNP6"/>
<evidence type="ECO:0000313" key="4">
    <source>
        <dbReference type="Proteomes" id="UP000008144"/>
    </source>
</evidence>
<dbReference type="InterPro" id="IPR027417">
    <property type="entry name" value="P-loop_NTPase"/>
</dbReference>
<proteinExistence type="inferred from homology"/>
<evidence type="ECO:0000256" key="1">
    <source>
        <dbReference type="ARBA" id="ARBA00006270"/>
    </source>
</evidence>
<evidence type="ECO:0000256" key="2">
    <source>
        <dbReference type="ARBA" id="ARBA00022741"/>
    </source>
</evidence>
<sequence length="152" mass="17294">MMSTGVDLLQKFVQLGEDNKDVVDLFMFDSAGKEVFHQLNEASWDKVGMFVLVYDITNKTSFKNCQQWLKKIKQFSEPGKSIPGVVIGNKGDLKDRREVEANEGNAFAVKHGLVFFECSAKQYEGIDVVFKHLANEVHQLYQQSSENVQQIE</sequence>
<dbReference type="GO" id="GO:0005794">
    <property type="term" value="C:Golgi apparatus"/>
    <property type="evidence" value="ECO:0000318"/>
    <property type="project" value="GO_Central"/>
</dbReference>
<reference evidence="4" key="1">
    <citation type="journal article" date="2002" name="Science">
        <title>The draft genome of Ciona intestinalis: insights into chordate and vertebrate origins.</title>
        <authorList>
            <person name="Dehal P."/>
            <person name="Satou Y."/>
            <person name="Campbell R.K."/>
            <person name="Chapman J."/>
            <person name="Degnan B."/>
            <person name="De Tomaso A."/>
            <person name="Davidson B."/>
            <person name="Di Gregorio A."/>
            <person name="Gelpke M."/>
            <person name="Goodstein D.M."/>
            <person name="Harafuji N."/>
            <person name="Hastings K.E."/>
            <person name="Ho I."/>
            <person name="Hotta K."/>
            <person name="Huang W."/>
            <person name="Kawashima T."/>
            <person name="Lemaire P."/>
            <person name="Martinez D."/>
            <person name="Meinertzhagen I.A."/>
            <person name="Necula S."/>
            <person name="Nonaka M."/>
            <person name="Putnam N."/>
            <person name="Rash S."/>
            <person name="Saiga H."/>
            <person name="Satake M."/>
            <person name="Terry A."/>
            <person name="Yamada L."/>
            <person name="Wang H.G."/>
            <person name="Awazu S."/>
            <person name="Azumi K."/>
            <person name="Boore J."/>
            <person name="Branno M."/>
            <person name="Chin-Bow S."/>
            <person name="DeSantis R."/>
            <person name="Doyle S."/>
            <person name="Francino P."/>
            <person name="Keys D.N."/>
            <person name="Haga S."/>
            <person name="Hayashi H."/>
            <person name="Hino K."/>
            <person name="Imai K.S."/>
            <person name="Inaba K."/>
            <person name="Kano S."/>
            <person name="Kobayashi K."/>
            <person name="Kobayashi M."/>
            <person name="Lee B.I."/>
            <person name="Makabe K.W."/>
            <person name="Manohar C."/>
            <person name="Matassi G."/>
            <person name="Medina M."/>
            <person name="Mochizuki Y."/>
            <person name="Mount S."/>
            <person name="Morishita T."/>
            <person name="Miura S."/>
            <person name="Nakayama A."/>
            <person name="Nishizaka S."/>
            <person name="Nomoto H."/>
            <person name="Ohta F."/>
            <person name="Oishi K."/>
            <person name="Rigoutsos I."/>
            <person name="Sano M."/>
            <person name="Sasaki A."/>
            <person name="Sasakura Y."/>
            <person name="Shoguchi E."/>
            <person name="Shin-i T."/>
            <person name="Spagnuolo A."/>
            <person name="Stainier D."/>
            <person name="Suzuki M.M."/>
            <person name="Tassy O."/>
            <person name="Takatori N."/>
            <person name="Tokuoka M."/>
            <person name="Yagi K."/>
            <person name="Yoshizaki F."/>
            <person name="Wada S."/>
            <person name="Zhang C."/>
            <person name="Hyatt P.D."/>
            <person name="Larimer F."/>
            <person name="Detter C."/>
            <person name="Doggett N."/>
            <person name="Glavina T."/>
            <person name="Hawkins T."/>
            <person name="Richardson P."/>
            <person name="Lucas S."/>
            <person name="Kohara Y."/>
            <person name="Levine M."/>
            <person name="Satoh N."/>
            <person name="Rokhsar D.S."/>
        </authorList>
    </citation>
    <scope>NUCLEOTIDE SEQUENCE [LARGE SCALE GENOMIC DNA]</scope>
</reference>
<reference evidence="3" key="2">
    <citation type="submission" date="2025-08" db="UniProtKB">
        <authorList>
            <consortium name="Ensembl"/>
        </authorList>
    </citation>
    <scope>IDENTIFICATION</scope>
</reference>
<dbReference type="PROSITE" id="PS51421">
    <property type="entry name" value="RAS"/>
    <property type="match status" value="1"/>
</dbReference>
<dbReference type="InParanoid" id="H2XNP6"/>
<dbReference type="Proteomes" id="UP000008144">
    <property type="component" value="Unassembled WGS sequence"/>
</dbReference>
<protein>
    <submittedName>
        <fullName evidence="3">Intraflagellar transport protein 27 homolog</fullName>
    </submittedName>
</protein>
<dbReference type="OMA" id="KMWGQPS"/>
<dbReference type="SMART" id="SM00174">
    <property type="entry name" value="RHO"/>
    <property type="match status" value="1"/>
</dbReference>
<dbReference type="SMART" id="SM00175">
    <property type="entry name" value="RAB"/>
    <property type="match status" value="1"/>
</dbReference>
<dbReference type="SMART" id="SM00173">
    <property type="entry name" value="RAS"/>
    <property type="match status" value="1"/>
</dbReference>
<dbReference type="PROSITE" id="PS51419">
    <property type="entry name" value="RAB"/>
    <property type="match status" value="1"/>
</dbReference>
<reference evidence="3" key="3">
    <citation type="submission" date="2025-09" db="UniProtKB">
        <authorList>
            <consortium name="Ensembl"/>
        </authorList>
    </citation>
    <scope>IDENTIFICATION</scope>
</reference>
<dbReference type="GO" id="GO:0042073">
    <property type="term" value="P:intraciliary transport"/>
    <property type="evidence" value="ECO:0000318"/>
    <property type="project" value="GO_Central"/>
</dbReference>
<dbReference type="FunCoup" id="H2XNP6">
    <property type="interactions" value="126"/>
</dbReference>
<dbReference type="GO" id="GO:0003924">
    <property type="term" value="F:GTPase activity"/>
    <property type="evidence" value="ECO:0000318"/>
    <property type="project" value="GO_Central"/>
</dbReference>
<dbReference type="PANTHER" id="PTHR47978">
    <property type="match status" value="1"/>
</dbReference>
<dbReference type="Ensembl" id="ENSCINT00000035646.1">
    <property type="protein sequence ID" value="ENSCINP00000031279.1"/>
    <property type="gene ID" value="ENSCING00000020075.1"/>
</dbReference>
<dbReference type="Gene3D" id="3.40.50.300">
    <property type="entry name" value="P-loop containing nucleotide triphosphate hydrolases"/>
    <property type="match status" value="1"/>
</dbReference>
<accession>H2XNP6</accession>
<dbReference type="SUPFAM" id="SSF52540">
    <property type="entry name" value="P-loop containing nucleoside triphosphate hydrolases"/>
    <property type="match status" value="1"/>
</dbReference>
<name>H2XNP6_CIOIN</name>
<comment type="similarity">
    <text evidence="1">Belongs to the small GTPase superfamily. Rab family.</text>
</comment>
<dbReference type="InterPro" id="IPR001806">
    <property type="entry name" value="Small_GTPase"/>
</dbReference>
<dbReference type="GO" id="GO:0000139">
    <property type="term" value="C:Golgi membrane"/>
    <property type="evidence" value="ECO:0000318"/>
    <property type="project" value="GO_Central"/>
</dbReference>
<dbReference type="GO" id="GO:0016192">
    <property type="term" value="P:vesicle-mediated transport"/>
    <property type="evidence" value="ECO:0000318"/>
    <property type="project" value="GO_Central"/>
</dbReference>